<dbReference type="RefSeq" id="WP_357401602.1">
    <property type="nucleotide sequence ID" value="NZ_JBEYCD010000002.1"/>
</dbReference>
<name>A0ABW7WUK5_9NOCA</name>
<keyword evidence="3" id="KW-1185">Reference proteome</keyword>
<gene>
    <name evidence="2" type="ORF">ACH49W_04090</name>
</gene>
<dbReference type="Gene3D" id="3.10.450.50">
    <property type="match status" value="1"/>
</dbReference>
<dbReference type="SUPFAM" id="SSF54427">
    <property type="entry name" value="NTF2-like"/>
    <property type="match status" value="1"/>
</dbReference>
<organism evidence="2 3">
    <name type="scientific">Nocardia xishanensis</name>
    <dbReference type="NCBI Taxonomy" id="238964"/>
    <lineage>
        <taxon>Bacteria</taxon>
        <taxon>Bacillati</taxon>
        <taxon>Actinomycetota</taxon>
        <taxon>Actinomycetes</taxon>
        <taxon>Mycobacteriales</taxon>
        <taxon>Nocardiaceae</taxon>
        <taxon>Nocardia</taxon>
    </lineage>
</organism>
<accession>A0ABW7WUK5</accession>
<protein>
    <submittedName>
        <fullName evidence="2">Nuclear transport factor 2 family protein</fullName>
    </submittedName>
</protein>
<dbReference type="Proteomes" id="UP001611415">
    <property type="component" value="Unassembled WGS sequence"/>
</dbReference>
<reference evidence="2 3" key="1">
    <citation type="submission" date="2024-10" db="EMBL/GenBank/DDBJ databases">
        <title>The Natural Products Discovery Center: Release of the First 8490 Sequenced Strains for Exploring Actinobacteria Biosynthetic Diversity.</title>
        <authorList>
            <person name="Kalkreuter E."/>
            <person name="Kautsar S.A."/>
            <person name="Yang D."/>
            <person name="Bader C.D."/>
            <person name="Teijaro C.N."/>
            <person name="Fluegel L."/>
            <person name="Davis C.M."/>
            <person name="Simpson J.R."/>
            <person name="Lauterbach L."/>
            <person name="Steele A.D."/>
            <person name="Gui C."/>
            <person name="Meng S."/>
            <person name="Li G."/>
            <person name="Viehrig K."/>
            <person name="Ye F."/>
            <person name="Su P."/>
            <person name="Kiefer A.F."/>
            <person name="Nichols A."/>
            <person name="Cepeda A.J."/>
            <person name="Yan W."/>
            <person name="Fan B."/>
            <person name="Jiang Y."/>
            <person name="Adhikari A."/>
            <person name="Zheng C.-J."/>
            <person name="Schuster L."/>
            <person name="Cowan T.M."/>
            <person name="Smanski M.J."/>
            <person name="Chevrette M.G."/>
            <person name="De Carvalho L.P.S."/>
            <person name="Shen B."/>
        </authorList>
    </citation>
    <scope>NUCLEOTIDE SEQUENCE [LARGE SCALE GENOMIC DNA]</scope>
    <source>
        <strain evidence="2 3">NPDC019275</strain>
    </source>
</reference>
<dbReference type="InterPro" id="IPR037401">
    <property type="entry name" value="SnoaL-like"/>
</dbReference>
<evidence type="ECO:0000313" key="3">
    <source>
        <dbReference type="Proteomes" id="UP001611415"/>
    </source>
</evidence>
<sequence>MDRETVRAWVAAYERAWRTPGTDALAELFAADTRYVVSPWANPIVGRTALAEFWEAGRDGPDEQFTMISDLVAVDGDTAVVRIQVEYERDDPARWRDLWIIRFDDSGRCVHFEEWPFAPGQPDGH</sequence>
<proteinExistence type="predicted"/>
<feature type="domain" description="SnoaL-like" evidence="1">
    <location>
        <begin position="11"/>
        <end position="111"/>
    </location>
</feature>
<evidence type="ECO:0000259" key="1">
    <source>
        <dbReference type="Pfam" id="PF12680"/>
    </source>
</evidence>
<dbReference type="Pfam" id="PF12680">
    <property type="entry name" value="SnoaL_2"/>
    <property type="match status" value="1"/>
</dbReference>
<dbReference type="InterPro" id="IPR032710">
    <property type="entry name" value="NTF2-like_dom_sf"/>
</dbReference>
<dbReference type="EMBL" id="JBIRYO010000002">
    <property type="protein sequence ID" value="MFI2472535.1"/>
    <property type="molecule type" value="Genomic_DNA"/>
</dbReference>
<evidence type="ECO:0000313" key="2">
    <source>
        <dbReference type="EMBL" id="MFI2472535.1"/>
    </source>
</evidence>
<comment type="caution">
    <text evidence="2">The sequence shown here is derived from an EMBL/GenBank/DDBJ whole genome shotgun (WGS) entry which is preliminary data.</text>
</comment>